<dbReference type="Proteomes" id="UP001059893">
    <property type="component" value="Unassembled WGS sequence"/>
</dbReference>
<dbReference type="InterPro" id="IPR041233">
    <property type="entry name" value="Melibiase_C"/>
</dbReference>
<comment type="caution">
    <text evidence="11">The sequence shown here is derived from an EMBL/GenBank/DDBJ whole genome shotgun (WGS) entry which is preliminary data.</text>
</comment>
<comment type="catalytic activity">
    <reaction evidence="1 8">
        <text>Hydrolysis of terminal, non-reducing alpha-D-galactose residues in alpha-D-galactosides, including galactose oligosaccharides, galactomannans and galactolipids.</text>
        <dbReference type="EC" id="3.2.1.22"/>
    </reaction>
</comment>
<dbReference type="PANTHER" id="PTHR11452">
    <property type="entry name" value="ALPHA-GALACTOSIDASE/ALPHA-N-ACETYLGALACTOSAMINIDASE"/>
    <property type="match status" value="1"/>
</dbReference>
<dbReference type="InterPro" id="IPR017853">
    <property type="entry name" value="GH"/>
</dbReference>
<dbReference type="Gene3D" id="3.20.20.70">
    <property type="entry name" value="Aldolase class I"/>
    <property type="match status" value="1"/>
</dbReference>
<dbReference type="PROSITE" id="PS00512">
    <property type="entry name" value="ALPHA_GALACTOSIDASE"/>
    <property type="match status" value="1"/>
</dbReference>
<keyword evidence="6 8" id="KW-0378">Hydrolase</keyword>
<reference evidence="11" key="1">
    <citation type="submission" date="2021-01" db="EMBL/GenBank/DDBJ databases">
        <title>Deciphering the adaptive evolutionary patterns associated with biogeogrpahic diversity in the finger millet blast pathogen Magnaporthe oryzae in Eastern Africa.</title>
        <authorList>
            <person name="Onyema G."/>
            <person name="Shittu T.A."/>
            <person name="Dodsworth S."/>
            <person name="Devilliers S."/>
            <person name="Muthumeenakshi S."/>
            <person name="Sreenivasaprasad S."/>
        </authorList>
    </citation>
    <scope>NUCLEOTIDE SEQUENCE</scope>
    <source>
        <strain evidence="11">D15/s37</strain>
    </source>
</reference>
<dbReference type="CDD" id="cd14792">
    <property type="entry name" value="GH27"/>
    <property type="match status" value="1"/>
</dbReference>
<evidence type="ECO:0000313" key="12">
    <source>
        <dbReference type="Proteomes" id="UP001059893"/>
    </source>
</evidence>
<evidence type="ECO:0000256" key="6">
    <source>
        <dbReference type="ARBA" id="ARBA00022801"/>
    </source>
</evidence>
<name>A0ABQ8NFU9_PYRGI</name>
<evidence type="ECO:0000256" key="9">
    <source>
        <dbReference type="SAM" id="SignalP"/>
    </source>
</evidence>
<dbReference type="PANTHER" id="PTHR11452:SF75">
    <property type="entry name" value="ALPHA-GALACTOSIDASE MEL1"/>
    <property type="match status" value="1"/>
</dbReference>
<evidence type="ECO:0000256" key="2">
    <source>
        <dbReference type="ARBA" id="ARBA00003969"/>
    </source>
</evidence>
<evidence type="ECO:0000259" key="10">
    <source>
        <dbReference type="Pfam" id="PF17801"/>
    </source>
</evidence>
<dbReference type="EMBL" id="JABSND010000136">
    <property type="protein sequence ID" value="KAI6296390.1"/>
    <property type="molecule type" value="Genomic_DNA"/>
</dbReference>
<evidence type="ECO:0000256" key="7">
    <source>
        <dbReference type="ARBA" id="ARBA00023295"/>
    </source>
</evidence>
<evidence type="ECO:0000256" key="4">
    <source>
        <dbReference type="ARBA" id="ARBA00012755"/>
    </source>
</evidence>
<dbReference type="Pfam" id="PF16499">
    <property type="entry name" value="Melibiase_2"/>
    <property type="match status" value="1"/>
</dbReference>
<protein>
    <recommendedName>
        <fullName evidence="4 8">Alpha-galactosidase</fullName>
        <ecNumber evidence="4 8">3.2.1.22</ecNumber>
    </recommendedName>
    <alternativeName>
        <fullName evidence="8">Melibiase</fullName>
    </alternativeName>
</protein>
<dbReference type="InterPro" id="IPR013785">
    <property type="entry name" value="Aldolase_TIM"/>
</dbReference>
<dbReference type="Pfam" id="PF17801">
    <property type="entry name" value="Melibiase_C"/>
    <property type="match status" value="1"/>
</dbReference>
<evidence type="ECO:0000313" key="11">
    <source>
        <dbReference type="EMBL" id="KAI6296390.1"/>
    </source>
</evidence>
<organism evidence="11 12">
    <name type="scientific">Pyricularia grisea</name>
    <name type="common">Crabgrass-specific blast fungus</name>
    <name type="synonym">Magnaporthe grisea</name>
    <dbReference type="NCBI Taxonomy" id="148305"/>
    <lineage>
        <taxon>Eukaryota</taxon>
        <taxon>Fungi</taxon>
        <taxon>Dikarya</taxon>
        <taxon>Ascomycota</taxon>
        <taxon>Pezizomycotina</taxon>
        <taxon>Sordariomycetes</taxon>
        <taxon>Sordariomycetidae</taxon>
        <taxon>Magnaporthales</taxon>
        <taxon>Pyriculariaceae</taxon>
        <taxon>Pyricularia</taxon>
    </lineage>
</organism>
<keyword evidence="12" id="KW-1185">Reference proteome</keyword>
<feature type="chain" id="PRO_5047404613" description="Alpha-galactosidase" evidence="9">
    <location>
        <begin position="20"/>
        <end position="427"/>
    </location>
</feature>
<dbReference type="SUPFAM" id="SSF51445">
    <property type="entry name" value="(Trans)glycosidases"/>
    <property type="match status" value="1"/>
</dbReference>
<gene>
    <name evidence="11" type="ORF">MCOR33_007002</name>
</gene>
<evidence type="ECO:0000256" key="5">
    <source>
        <dbReference type="ARBA" id="ARBA00022729"/>
    </source>
</evidence>
<dbReference type="InterPro" id="IPR000111">
    <property type="entry name" value="Glyco_hydro_27/36_CS"/>
</dbReference>
<accession>A0ABQ8NFU9</accession>
<evidence type="ECO:0000256" key="8">
    <source>
        <dbReference type="RuleBase" id="RU361168"/>
    </source>
</evidence>
<dbReference type="EC" id="3.2.1.22" evidence="4 8"/>
<dbReference type="Gene3D" id="2.60.40.1180">
    <property type="entry name" value="Golgi alpha-mannosidase II"/>
    <property type="match status" value="1"/>
</dbReference>
<dbReference type="InterPro" id="IPR013780">
    <property type="entry name" value="Glyco_hydro_b"/>
</dbReference>
<comment type="similarity">
    <text evidence="3 8">Belongs to the glycosyl hydrolase 27 family.</text>
</comment>
<sequence>MVAKTVTFASTAILALANASPMEKRLENGLGRTPALGWNSWNVAQCNAATEAFALDTANRFISMGLKDLGYTYVNIDDCWSTMQRNSSGYLVADPKKWPRGIKPVVDEIHAKGLKFGLYGSAGTKTCAGYPASQGYEGKDAQLLAEWGVDYWKHDNCYTPCRQGLPQTCPENQVAGSTRTWYGTMRDAVLATKKPIFFSLCNWGRDRVWEWGKDYGNSWRMSIDIWNDWASVIRIGSAAAGIAQYSAPGGFNDLDMMQISNGALNPAQERTHMGIWAIAKSPIILGMDLSKISASSLAIIKNKGLIAINQDKLGKAATYFQPPGKPAPVSGQLYPYWAGPLSDGVVVGLTNAMGTGRQTLAVDFKDVPGLGAGTWSWTEMYSGRTGSGTGVSFDLERYDMAVFKVVKPKRAEMVNQADSALWSTGEA</sequence>
<evidence type="ECO:0000256" key="3">
    <source>
        <dbReference type="ARBA" id="ARBA00009743"/>
    </source>
</evidence>
<feature type="signal peptide" evidence="9">
    <location>
        <begin position="1"/>
        <end position="19"/>
    </location>
</feature>
<comment type="function">
    <text evidence="2">Hydrolyzes a variety of simple alpha-D-galactoside as well as more complex molecules such as oligosaccharides and polysaccharides.</text>
</comment>
<keyword evidence="7 8" id="KW-0326">Glycosidase</keyword>
<feature type="domain" description="Alpha galactosidase C-terminal" evidence="10">
    <location>
        <begin position="335"/>
        <end position="405"/>
    </location>
</feature>
<dbReference type="InterPro" id="IPR002241">
    <property type="entry name" value="Glyco_hydro_27"/>
</dbReference>
<keyword evidence="8" id="KW-1015">Disulfide bond</keyword>
<keyword evidence="5 9" id="KW-0732">Signal</keyword>
<dbReference type="PRINTS" id="PR00740">
    <property type="entry name" value="GLHYDRLASE27"/>
</dbReference>
<proteinExistence type="inferred from homology"/>
<evidence type="ECO:0000256" key="1">
    <source>
        <dbReference type="ARBA" id="ARBA00001255"/>
    </source>
</evidence>